<evidence type="ECO:0000256" key="2">
    <source>
        <dbReference type="ARBA" id="ARBA00022723"/>
    </source>
</evidence>
<proteinExistence type="inferred from homology"/>
<reference evidence="7 8" key="1">
    <citation type="journal article" date="2018" name="Nat. Biotechnol.">
        <title>A standardized bacterial taxonomy based on genome phylogeny substantially revises the tree of life.</title>
        <authorList>
            <person name="Parks D.H."/>
            <person name="Chuvochina M."/>
            <person name="Waite D.W."/>
            <person name="Rinke C."/>
            <person name="Skarshewski A."/>
            <person name="Chaumeil P.A."/>
            <person name="Hugenholtz P."/>
        </authorList>
    </citation>
    <scope>NUCLEOTIDE SEQUENCE [LARGE SCALE GENOMIC DNA]</scope>
    <source>
        <strain evidence="7">UBA9375</strain>
    </source>
</reference>
<evidence type="ECO:0000256" key="4">
    <source>
        <dbReference type="ARBA" id="ARBA00022837"/>
    </source>
</evidence>
<protein>
    <submittedName>
        <fullName evidence="7">Arylsulfatase</fullName>
    </submittedName>
</protein>
<dbReference type="InterPro" id="IPR024607">
    <property type="entry name" value="Sulfatase_CS"/>
</dbReference>
<dbReference type="CDD" id="cd16025">
    <property type="entry name" value="PAS_like"/>
    <property type="match status" value="1"/>
</dbReference>
<keyword evidence="2" id="KW-0479">Metal-binding</keyword>
<dbReference type="InterPro" id="IPR017850">
    <property type="entry name" value="Alkaline_phosphatase_core_sf"/>
</dbReference>
<dbReference type="EMBL" id="DQAY01000201">
    <property type="protein sequence ID" value="HCO27551.1"/>
    <property type="molecule type" value="Genomic_DNA"/>
</dbReference>
<name>A0A3D3RFE2_9PLAN</name>
<gene>
    <name evidence="7" type="ORF">DIT97_32820</name>
</gene>
<dbReference type="PANTHER" id="PTHR42693">
    <property type="entry name" value="ARYLSULFATASE FAMILY MEMBER"/>
    <property type="match status" value="1"/>
</dbReference>
<dbReference type="Gene3D" id="3.30.1120.10">
    <property type="match status" value="1"/>
</dbReference>
<evidence type="ECO:0000256" key="3">
    <source>
        <dbReference type="ARBA" id="ARBA00022801"/>
    </source>
</evidence>
<evidence type="ECO:0000256" key="1">
    <source>
        <dbReference type="ARBA" id="ARBA00008779"/>
    </source>
</evidence>
<comment type="caution">
    <text evidence="7">The sequence shown here is derived from an EMBL/GenBank/DDBJ whole genome shotgun (WGS) entry which is preliminary data.</text>
</comment>
<keyword evidence="4" id="KW-0106">Calcium</keyword>
<dbReference type="InterPro" id="IPR000917">
    <property type="entry name" value="Sulfatase_N"/>
</dbReference>
<dbReference type="Proteomes" id="UP000263642">
    <property type="component" value="Unassembled WGS sequence"/>
</dbReference>
<dbReference type="Gene3D" id="3.40.720.10">
    <property type="entry name" value="Alkaline Phosphatase, subunit A"/>
    <property type="match status" value="1"/>
</dbReference>
<evidence type="ECO:0000259" key="6">
    <source>
        <dbReference type="Pfam" id="PF00884"/>
    </source>
</evidence>
<evidence type="ECO:0000313" key="7">
    <source>
        <dbReference type="EMBL" id="HCO27551.1"/>
    </source>
</evidence>
<feature type="region of interest" description="Disordered" evidence="5">
    <location>
        <begin position="348"/>
        <end position="384"/>
    </location>
</feature>
<evidence type="ECO:0000313" key="8">
    <source>
        <dbReference type="Proteomes" id="UP000263642"/>
    </source>
</evidence>
<comment type="similarity">
    <text evidence="1">Belongs to the sulfatase family.</text>
</comment>
<feature type="domain" description="Sulfatase N-terminal" evidence="6">
    <location>
        <begin position="55"/>
        <end position="453"/>
    </location>
</feature>
<organism evidence="7 8">
    <name type="scientific">Gimesia maris</name>
    <dbReference type="NCBI Taxonomy" id="122"/>
    <lineage>
        <taxon>Bacteria</taxon>
        <taxon>Pseudomonadati</taxon>
        <taxon>Planctomycetota</taxon>
        <taxon>Planctomycetia</taxon>
        <taxon>Planctomycetales</taxon>
        <taxon>Planctomycetaceae</taxon>
        <taxon>Gimesia</taxon>
    </lineage>
</organism>
<dbReference type="GO" id="GO:0004065">
    <property type="term" value="F:arylsulfatase activity"/>
    <property type="evidence" value="ECO:0007669"/>
    <property type="project" value="TreeGrafter"/>
</dbReference>
<dbReference type="PANTHER" id="PTHR42693:SF53">
    <property type="entry name" value="ENDO-4-O-SULFATASE"/>
    <property type="match status" value="1"/>
</dbReference>
<dbReference type="GO" id="GO:0046872">
    <property type="term" value="F:metal ion binding"/>
    <property type="evidence" value="ECO:0007669"/>
    <property type="project" value="UniProtKB-KW"/>
</dbReference>
<dbReference type="AlphaFoldDB" id="A0A3D3RFE2"/>
<accession>A0A3D3RFE2</accession>
<evidence type="ECO:0000256" key="5">
    <source>
        <dbReference type="SAM" id="MobiDB-lite"/>
    </source>
</evidence>
<dbReference type="PROSITE" id="PS00523">
    <property type="entry name" value="SULFATASE_1"/>
    <property type="match status" value="1"/>
</dbReference>
<dbReference type="Pfam" id="PF00884">
    <property type="entry name" value="Sulfatase"/>
    <property type="match status" value="1"/>
</dbReference>
<dbReference type="SUPFAM" id="SSF53649">
    <property type="entry name" value="Alkaline phosphatase-like"/>
    <property type="match status" value="1"/>
</dbReference>
<sequence length="555" mass="63487">MLRSTRNTNSGIDHSSCNIEEQHTMHHLIFRSCLLFLLVIYRCPLLWANDTVQHPNIILVMADDLGWSDIGCYGGEIDTPHVDSLARDGMRFTQFYNNAICGPTRASLLTGLYCQQTGHRGDRWNEPKNFDVCMTFGEVLQQAGYRTMMVGKWQGRDSALDRGFDRFYGPMCQAKISYYHEVVQNPFFLDRQRIELPQNFYLTDAFNEYAVQFLKESLTSQQPFLLYVAHIAPHWPLHSREQETARYRQRYLDEGWDQIRAERFQKQRQTGLIPEEWALAPRAASIQSWKQEQHQRWQAERMAVYAAQVKSIDRGLGQLLQTLKAANAEENTLVIFLSDNGAAPDGGLNPNKSGFGFSKNTPNPGWRRDGVLIKPGSGPDHLPGPSDTFAAYGLAWATTSNTPFRGTKLEGYEGGIRTPLVVRWPSVIQQGGAITRQPGHVIDFMPTFLDIAQAEYPSEFKGRHPLPVEGVSLLPVFRGKQRSAPARLCWDLPRHQAIREGNWKAIRLRQKPDHWQLYDLERDGTETTDVADQHPELVKGMAHRFDVWYDRVNQN</sequence>
<keyword evidence="3" id="KW-0378">Hydrolase</keyword>
<dbReference type="InterPro" id="IPR050738">
    <property type="entry name" value="Sulfatase"/>
</dbReference>